<comment type="caution">
    <text evidence="4">The sequence shown here is derived from an EMBL/GenBank/DDBJ whole genome shotgun (WGS) entry which is preliminary data.</text>
</comment>
<reference evidence="5" key="1">
    <citation type="journal article" date="2019" name="Int. J. Syst. Evol. Microbiol.">
        <title>The Global Catalogue of Microorganisms (GCM) 10K type strain sequencing project: providing services to taxonomists for standard genome sequencing and annotation.</title>
        <authorList>
            <consortium name="The Broad Institute Genomics Platform"/>
            <consortium name="The Broad Institute Genome Sequencing Center for Infectious Disease"/>
            <person name="Wu L."/>
            <person name="Ma J."/>
        </authorList>
    </citation>
    <scope>NUCLEOTIDE SEQUENCE [LARGE SCALE GENOMIC DNA]</scope>
    <source>
        <strain evidence="5">CGMCC 4.7020</strain>
    </source>
</reference>
<evidence type="ECO:0000256" key="1">
    <source>
        <dbReference type="SAM" id="MobiDB-lite"/>
    </source>
</evidence>
<evidence type="ECO:0000256" key="2">
    <source>
        <dbReference type="SAM" id="Phobius"/>
    </source>
</evidence>
<name>A0ABW3XGK2_9ACTN</name>
<organism evidence="4 5">
    <name type="scientific">Streptomyces kaempferi</name>
    <dbReference type="NCBI Taxonomy" id="333725"/>
    <lineage>
        <taxon>Bacteria</taxon>
        <taxon>Bacillati</taxon>
        <taxon>Actinomycetota</taxon>
        <taxon>Actinomycetes</taxon>
        <taxon>Kitasatosporales</taxon>
        <taxon>Streptomycetaceae</taxon>
        <taxon>Streptomyces</taxon>
    </lineage>
</organism>
<proteinExistence type="predicted"/>
<evidence type="ECO:0000313" key="4">
    <source>
        <dbReference type="EMBL" id="MFD1307624.1"/>
    </source>
</evidence>
<feature type="domain" description="DUF3152" evidence="3">
    <location>
        <begin position="107"/>
        <end position="274"/>
    </location>
</feature>
<protein>
    <submittedName>
        <fullName evidence="4">DUF3152 domain-containing protein</fullName>
    </submittedName>
</protein>
<keyword evidence="5" id="KW-1185">Reference proteome</keyword>
<feature type="transmembrane region" description="Helical" evidence="2">
    <location>
        <begin position="40"/>
        <end position="60"/>
    </location>
</feature>
<feature type="compositionally biased region" description="Pro residues" evidence="1">
    <location>
        <begin position="87"/>
        <end position="99"/>
    </location>
</feature>
<dbReference type="InterPro" id="IPR022603">
    <property type="entry name" value="DUF3152"/>
</dbReference>
<evidence type="ECO:0000259" key="3">
    <source>
        <dbReference type="Pfam" id="PF11350"/>
    </source>
</evidence>
<keyword evidence="2" id="KW-0812">Transmembrane</keyword>
<dbReference type="SUPFAM" id="SSF55486">
    <property type="entry name" value="Metalloproteases ('zincins'), catalytic domain"/>
    <property type="match status" value="1"/>
</dbReference>
<gene>
    <name evidence="4" type="ORF">ACFQ5X_17435</name>
</gene>
<evidence type="ECO:0000313" key="5">
    <source>
        <dbReference type="Proteomes" id="UP001597058"/>
    </source>
</evidence>
<dbReference type="RefSeq" id="WP_381242714.1">
    <property type="nucleotide sequence ID" value="NZ_JBHSKH010000136.1"/>
</dbReference>
<feature type="compositionally biased region" description="Basic residues" evidence="1">
    <location>
        <begin position="27"/>
        <end position="38"/>
    </location>
</feature>
<dbReference type="Proteomes" id="UP001597058">
    <property type="component" value="Unassembled WGS sequence"/>
</dbReference>
<keyword evidence="2" id="KW-1133">Transmembrane helix</keyword>
<dbReference type="EMBL" id="JBHTMM010000019">
    <property type="protein sequence ID" value="MFD1307624.1"/>
    <property type="molecule type" value="Genomic_DNA"/>
</dbReference>
<sequence length="297" mass="31133">MHSARELASAPPTDIDGAPGRGGRPYRSSHRRGRPRRRGLGLLVGTLLAAGLLGSATFLLGSGRSDASGEASSGAPRPPSTVRVTPTPTPTPSLSPSPSPTSTKIDVPSTGTGTFVAAHATGAKVGHGARPLRYAVEVETGIDISPARAADEIADILAAPRGWTRDDTHSFQLVSAEAPHDLTVRIATPGTADALCWAGIHQDTGGEYNCETPGGVVVNLRRWVRGSPTFDGPIHDYRALIVNHEMGHFLGYTHMTCAGFGQLAPVMMQQIKGLHGCVANAWPYDRNGHFVSGPHVL</sequence>
<feature type="region of interest" description="Disordered" evidence="1">
    <location>
        <begin position="1"/>
        <end position="38"/>
    </location>
</feature>
<accession>A0ABW3XGK2</accession>
<keyword evidence="2" id="KW-0472">Membrane</keyword>
<feature type="region of interest" description="Disordered" evidence="1">
    <location>
        <begin position="65"/>
        <end position="105"/>
    </location>
</feature>
<dbReference type="Pfam" id="PF11350">
    <property type="entry name" value="DUF3152"/>
    <property type="match status" value="1"/>
</dbReference>